<evidence type="ECO:0000313" key="1">
    <source>
        <dbReference type="EMBL" id="PJF30935.1"/>
    </source>
</evidence>
<dbReference type="Proteomes" id="UP000228921">
    <property type="component" value="Unassembled WGS sequence"/>
</dbReference>
<protein>
    <recommendedName>
        <fullName evidence="3">Class I SAM-dependent methyltransferase</fullName>
    </recommendedName>
</protein>
<evidence type="ECO:0008006" key="3">
    <source>
        <dbReference type="Google" id="ProtNLM"/>
    </source>
</evidence>
<sequence length="252" mass="28842">MTQTDAPPQVPLEEYGEQYFRRYNYADRPLGRFSMYWFARRYYAALVRRYAPKGGKLLELGCGLGHLLGLLQDDFECIGIDLAEYSIQQTQLNAPKAQAFVQSADDLSMFETGTFSAVVALHLLEHLPDPQHTIAEVYRLLKPHGLFLFATPNPIYSFRRFKDPKTDAIGKDPTHINVQTPAQWRAWVEWQGFRVLRHFGDGLWDVPYLPILPAKLQFALFGLPALVQVLTRTTFNPLSLGVNQICIARKER</sequence>
<name>A0A2M8P063_9CHLR</name>
<reference evidence="1 2" key="1">
    <citation type="submission" date="2017-11" db="EMBL/GenBank/DDBJ databases">
        <title>Evolution of Phototrophy in the Chloroflexi Phylum Driven by Horizontal Gene Transfer.</title>
        <authorList>
            <person name="Ward L.M."/>
            <person name="Hemp J."/>
            <person name="Shih P.M."/>
            <person name="Mcglynn S.E."/>
            <person name="Fischer W."/>
        </authorList>
    </citation>
    <scope>NUCLEOTIDE SEQUENCE [LARGE SCALE GENOMIC DNA]</scope>
    <source>
        <strain evidence="1">CP2_2F</strain>
    </source>
</reference>
<dbReference type="PANTHER" id="PTHR43861">
    <property type="entry name" value="TRANS-ACONITATE 2-METHYLTRANSFERASE-RELATED"/>
    <property type="match status" value="1"/>
</dbReference>
<comment type="caution">
    <text evidence="1">The sequence shown here is derived from an EMBL/GenBank/DDBJ whole genome shotgun (WGS) entry which is preliminary data.</text>
</comment>
<organism evidence="1 2">
    <name type="scientific">Candidatus Thermofonsia Clade 1 bacterium</name>
    <dbReference type="NCBI Taxonomy" id="2364210"/>
    <lineage>
        <taxon>Bacteria</taxon>
        <taxon>Bacillati</taxon>
        <taxon>Chloroflexota</taxon>
        <taxon>Candidatus Thermofontia</taxon>
        <taxon>Candidatus Thermofonsia Clade 1</taxon>
    </lineage>
</organism>
<dbReference type="CDD" id="cd02440">
    <property type="entry name" value="AdoMet_MTases"/>
    <property type="match status" value="1"/>
</dbReference>
<dbReference type="PANTHER" id="PTHR43861:SF1">
    <property type="entry name" value="TRANS-ACONITATE 2-METHYLTRANSFERASE"/>
    <property type="match status" value="1"/>
</dbReference>
<evidence type="ECO:0000313" key="2">
    <source>
        <dbReference type="Proteomes" id="UP000228921"/>
    </source>
</evidence>
<dbReference type="InterPro" id="IPR029063">
    <property type="entry name" value="SAM-dependent_MTases_sf"/>
</dbReference>
<dbReference type="Gene3D" id="3.40.50.150">
    <property type="entry name" value="Vaccinia Virus protein VP39"/>
    <property type="match status" value="1"/>
</dbReference>
<dbReference type="SUPFAM" id="SSF53335">
    <property type="entry name" value="S-adenosyl-L-methionine-dependent methyltransferases"/>
    <property type="match status" value="1"/>
</dbReference>
<proteinExistence type="predicted"/>
<accession>A0A2M8P063</accession>
<dbReference type="Pfam" id="PF13489">
    <property type="entry name" value="Methyltransf_23"/>
    <property type="match status" value="1"/>
</dbReference>
<dbReference type="EMBL" id="PGTK01000005">
    <property type="protein sequence ID" value="PJF30935.1"/>
    <property type="molecule type" value="Genomic_DNA"/>
</dbReference>
<gene>
    <name evidence="1" type="ORF">CUN51_05470</name>
</gene>
<dbReference type="AlphaFoldDB" id="A0A2M8P063"/>